<proteinExistence type="predicted"/>
<protein>
    <submittedName>
        <fullName evidence="1">Uncharacterized protein</fullName>
    </submittedName>
</protein>
<feature type="non-terminal residue" evidence="1">
    <location>
        <position position="1"/>
    </location>
</feature>
<dbReference type="EMBL" id="JASJQH010010574">
    <property type="protein sequence ID" value="KAK9670839.1"/>
    <property type="molecule type" value="Genomic_DNA"/>
</dbReference>
<accession>A0ABR2VKF5</accession>
<evidence type="ECO:0000313" key="1">
    <source>
        <dbReference type="EMBL" id="KAK9670839.1"/>
    </source>
</evidence>
<dbReference type="Proteomes" id="UP001479436">
    <property type="component" value="Unassembled WGS sequence"/>
</dbReference>
<gene>
    <name evidence="1" type="ORF">K7432_017379</name>
</gene>
<comment type="caution">
    <text evidence="1">The sequence shown here is derived from an EMBL/GenBank/DDBJ whole genome shotgun (WGS) entry which is preliminary data.</text>
</comment>
<keyword evidence="2" id="KW-1185">Reference proteome</keyword>
<reference evidence="1 2" key="1">
    <citation type="submission" date="2023-04" db="EMBL/GenBank/DDBJ databases">
        <title>Genome of Basidiobolus ranarum AG-B5.</title>
        <authorList>
            <person name="Stajich J.E."/>
            <person name="Carter-House D."/>
            <person name="Gryganskyi A."/>
        </authorList>
    </citation>
    <scope>NUCLEOTIDE SEQUENCE [LARGE SCALE GENOMIC DNA]</scope>
    <source>
        <strain evidence="1 2">AG-B5</strain>
    </source>
</reference>
<name>A0ABR2VKF5_9FUNG</name>
<sequence>KHLQNVCNYELGKKRKAAEVVHKGQEVSTPMGKAKVPGRLGSTVPPTRFFAPLQRSVLPELDIVAKKLNFIIEPGTLVGRVLNLEIYPTPSISQQAKIPANITHGSPTSTSTFQSVEVNPKLKGKQKASQTPQSTTFSLMLTMQISRKNLI</sequence>
<organism evidence="1 2">
    <name type="scientific">Basidiobolus ranarum</name>
    <dbReference type="NCBI Taxonomy" id="34480"/>
    <lineage>
        <taxon>Eukaryota</taxon>
        <taxon>Fungi</taxon>
        <taxon>Fungi incertae sedis</taxon>
        <taxon>Zoopagomycota</taxon>
        <taxon>Entomophthoromycotina</taxon>
        <taxon>Basidiobolomycetes</taxon>
        <taxon>Basidiobolales</taxon>
        <taxon>Basidiobolaceae</taxon>
        <taxon>Basidiobolus</taxon>
    </lineage>
</organism>
<evidence type="ECO:0000313" key="2">
    <source>
        <dbReference type="Proteomes" id="UP001479436"/>
    </source>
</evidence>